<dbReference type="EMBL" id="LJIJ01007392">
    <property type="protein sequence ID" value="ODM86743.1"/>
    <property type="molecule type" value="Genomic_DNA"/>
</dbReference>
<feature type="signal peptide" evidence="1">
    <location>
        <begin position="1"/>
        <end position="24"/>
    </location>
</feature>
<reference evidence="2 3" key="1">
    <citation type="journal article" date="2016" name="Genome Biol. Evol.">
        <title>Gene Family Evolution Reflects Adaptation to Soil Environmental Stressors in the Genome of the Collembolan Orchesella cincta.</title>
        <authorList>
            <person name="Faddeeva-Vakhrusheva A."/>
            <person name="Derks M.F."/>
            <person name="Anvar S.Y."/>
            <person name="Agamennone V."/>
            <person name="Suring W."/>
            <person name="Smit S."/>
            <person name="van Straalen N.M."/>
            <person name="Roelofs D."/>
        </authorList>
    </citation>
    <scope>NUCLEOTIDE SEQUENCE [LARGE SCALE GENOMIC DNA]</scope>
    <source>
        <tissue evidence="2">Mixed pool</tissue>
    </source>
</reference>
<gene>
    <name evidence="2" type="ORF">Ocin01_19938</name>
</gene>
<organism evidence="2 3">
    <name type="scientific">Orchesella cincta</name>
    <name type="common">Springtail</name>
    <name type="synonym">Podura cincta</name>
    <dbReference type="NCBI Taxonomy" id="48709"/>
    <lineage>
        <taxon>Eukaryota</taxon>
        <taxon>Metazoa</taxon>
        <taxon>Ecdysozoa</taxon>
        <taxon>Arthropoda</taxon>
        <taxon>Hexapoda</taxon>
        <taxon>Collembola</taxon>
        <taxon>Entomobryomorpha</taxon>
        <taxon>Entomobryoidea</taxon>
        <taxon>Orchesellidae</taxon>
        <taxon>Orchesellinae</taxon>
        <taxon>Orchesella</taxon>
    </lineage>
</organism>
<feature type="chain" id="PRO_5008903362" evidence="1">
    <location>
        <begin position="25"/>
        <end position="792"/>
    </location>
</feature>
<sequence>MSKGIFLLEFACLLFSLCIFVAFSAISLHAIPDYESVVNKSISCTYVNPMEGPIPNPYNCSQFYVCRAADNTSYTIPDKMECPIGLNEQPTFLTFAHANVNTIAWAVTIQGIMDAEFFNCATLYDPNSTNKRLLVSSLFPYSESLSLRQSPRISRGTILNHHLSHYQNNYFTSLNPITDFNKNLRPFSDCFIHFINYEGIDFHPLEYPVLLSRTILQKLPYCTPLMLHLLQHFYTFPFEYLKNWPKDKPLNVTFSRHPLPVTDGGEIEELYKDRRMKMRPWYCEAHLYLFPPFYEKPFNYFLAQLDIPEAFKGFWRYSSTSLSDMYVPYQLYSRRPDMFSRADTMVQYHILVGRNRSNNELTSETTESWLRLVTKWRWAGYSTSHRYLIWEMDGNGLSISLACQTCNICNPFEIHPMKGIERKSQISSKELDSSIQEMDNNPSNTNWVIELENKNLYSRLKKAGIFPQKVLWGKLLNKASGMEDIRWKIKTLLLGSIISNATYKIYNQFNRRCNPFCRKCEYTTETLSRVIRQQNVGLLDPLDFSLETTKLRFFDSKHLVINNEQLKWKERLEIEVDRAVFSIFMYYKPLVEQGSPIPQYFSLTRKVSTNFLAIPFLFMAIVISCAYKNENISRLTSPISSIPFDEFKLLRETSFLVFTKAERLTNFVRIPDNLEGLRNMEPVLRSRHIGNANGFNFKSELKKYVDGNYRRSTNYTKEIATYLNHSQLHPTWWKEAYDGKVDYMDFIKDCNYTALIQEDQDAREMHFKWKRSGKKHAFLSKDILLSMKQGGS</sequence>
<keyword evidence="1" id="KW-0732">Signal</keyword>
<evidence type="ECO:0000313" key="3">
    <source>
        <dbReference type="Proteomes" id="UP000094527"/>
    </source>
</evidence>
<evidence type="ECO:0000313" key="2">
    <source>
        <dbReference type="EMBL" id="ODM86743.1"/>
    </source>
</evidence>
<keyword evidence="3" id="KW-1185">Reference proteome</keyword>
<proteinExistence type="predicted"/>
<dbReference type="Proteomes" id="UP000094527">
    <property type="component" value="Unassembled WGS sequence"/>
</dbReference>
<dbReference type="AlphaFoldDB" id="A0A1D2M1B3"/>
<evidence type="ECO:0000256" key="1">
    <source>
        <dbReference type="SAM" id="SignalP"/>
    </source>
</evidence>
<dbReference type="OrthoDB" id="6020543at2759"/>
<protein>
    <submittedName>
        <fullName evidence="2">Uncharacterized protein</fullName>
    </submittedName>
</protein>
<name>A0A1D2M1B3_ORCCI</name>
<comment type="caution">
    <text evidence="2">The sequence shown here is derived from an EMBL/GenBank/DDBJ whole genome shotgun (WGS) entry which is preliminary data.</text>
</comment>
<accession>A0A1D2M1B3</accession>